<gene>
    <name evidence="2" type="ORF">TRITD_5Av1G040150</name>
</gene>
<reference evidence="2 3" key="1">
    <citation type="submission" date="2017-09" db="EMBL/GenBank/DDBJ databases">
        <authorList>
            <consortium name="International Durum Wheat Genome Sequencing Consortium (IDWGSC)"/>
            <person name="Milanesi L."/>
        </authorList>
    </citation>
    <scope>NUCLEOTIDE SEQUENCE [LARGE SCALE GENOMIC DNA]</scope>
    <source>
        <strain evidence="3">cv. Svevo</strain>
    </source>
</reference>
<dbReference type="Proteomes" id="UP000324705">
    <property type="component" value="Chromosome 5A"/>
</dbReference>
<name>A0A9R0TH43_TRITD</name>
<evidence type="ECO:0000313" key="2">
    <source>
        <dbReference type="EMBL" id="VAI13814.1"/>
    </source>
</evidence>
<dbReference type="AlphaFoldDB" id="A0A9R0TH43"/>
<dbReference type="Gramene" id="TRITD5Av1G040150.2">
    <property type="protein sequence ID" value="TRITD5Av1G040150.2"/>
    <property type="gene ID" value="TRITD5Av1G040150"/>
</dbReference>
<sequence>MARDLAFVLLVLAALAAFSSATKLTIHNLCPHPSCRAPGELKIVLCQSSMLQCGAAAAEDADMVIRTVVADN</sequence>
<organism evidence="2 3">
    <name type="scientific">Triticum turgidum subsp. durum</name>
    <name type="common">Durum wheat</name>
    <name type="synonym">Triticum durum</name>
    <dbReference type="NCBI Taxonomy" id="4567"/>
    <lineage>
        <taxon>Eukaryota</taxon>
        <taxon>Viridiplantae</taxon>
        <taxon>Streptophyta</taxon>
        <taxon>Embryophyta</taxon>
        <taxon>Tracheophyta</taxon>
        <taxon>Spermatophyta</taxon>
        <taxon>Magnoliopsida</taxon>
        <taxon>Liliopsida</taxon>
        <taxon>Poales</taxon>
        <taxon>Poaceae</taxon>
        <taxon>BOP clade</taxon>
        <taxon>Pooideae</taxon>
        <taxon>Triticodae</taxon>
        <taxon>Triticeae</taxon>
        <taxon>Triticinae</taxon>
        <taxon>Triticum</taxon>
    </lineage>
</organism>
<keyword evidence="3" id="KW-1185">Reference proteome</keyword>
<feature type="chain" id="PRO_5040239630" description="Acidic protein" evidence="1">
    <location>
        <begin position="22"/>
        <end position="72"/>
    </location>
</feature>
<evidence type="ECO:0008006" key="4">
    <source>
        <dbReference type="Google" id="ProtNLM"/>
    </source>
</evidence>
<proteinExistence type="predicted"/>
<keyword evidence="1" id="KW-0732">Signal</keyword>
<evidence type="ECO:0000256" key="1">
    <source>
        <dbReference type="SAM" id="SignalP"/>
    </source>
</evidence>
<evidence type="ECO:0000313" key="3">
    <source>
        <dbReference type="Proteomes" id="UP000324705"/>
    </source>
</evidence>
<accession>A0A9R0TH43</accession>
<feature type="signal peptide" evidence="1">
    <location>
        <begin position="1"/>
        <end position="21"/>
    </location>
</feature>
<protein>
    <recommendedName>
        <fullName evidence="4">Acidic protein</fullName>
    </recommendedName>
</protein>
<dbReference type="EMBL" id="LT934119">
    <property type="protein sequence ID" value="VAI13814.1"/>
    <property type="molecule type" value="Genomic_DNA"/>
</dbReference>